<dbReference type="PANTHER" id="PTHR48475">
    <property type="entry name" value="RIBONUCLEASE H"/>
    <property type="match status" value="1"/>
</dbReference>
<proteinExistence type="predicted"/>
<accession>A0AAV5KGK9</accession>
<evidence type="ECO:0000313" key="3">
    <source>
        <dbReference type="EMBL" id="GKV23674.1"/>
    </source>
</evidence>
<evidence type="ECO:0000256" key="1">
    <source>
        <dbReference type="SAM" id="MobiDB-lite"/>
    </source>
</evidence>
<dbReference type="InterPro" id="IPR036397">
    <property type="entry name" value="RNaseH_sf"/>
</dbReference>
<organism evidence="3 4">
    <name type="scientific">Rubroshorea leprosula</name>
    <dbReference type="NCBI Taxonomy" id="152421"/>
    <lineage>
        <taxon>Eukaryota</taxon>
        <taxon>Viridiplantae</taxon>
        <taxon>Streptophyta</taxon>
        <taxon>Embryophyta</taxon>
        <taxon>Tracheophyta</taxon>
        <taxon>Spermatophyta</taxon>
        <taxon>Magnoliopsida</taxon>
        <taxon>eudicotyledons</taxon>
        <taxon>Gunneridae</taxon>
        <taxon>Pentapetalae</taxon>
        <taxon>rosids</taxon>
        <taxon>malvids</taxon>
        <taxon>Malvales</taxon>
        <taxon>Dipterocarpaceae</taxon>
        <taxon>Rubroshorea</taxon>
    </lineage>
</organism>
<dbReference type="Gene3D" id="3.30.420.10">
    <property type="entry name" value="Ribonuclease H-like superfamily/Ribonuclease H"/>
    <property type="match status" value="2"/>
</dbReference>
<feature type="compositionally biased region" description="Acidic residues" evidence="1">
    <location>
        <begin position="20"/>
        <end position="30"/>
    </location>
</feature>
<dbReference type="Gene3D" id="3.10.10.10">
    <property type="entry name" value="HIV Type 1 Reverse Transcriptase, subunit A, domain 1"/>
    <property type="match status" value="1"/>
</dbReference>
<dbReference type="EMBL" id="BPVZ01000063">
    <property type="protein sequence ID" value="GKV23674.1"/>
    <property type="molecule type" value="Genomic_DNA"/>
</dbReference>
<dbReference type="SUPFAM" id="SSF53098">
    <property type="entry name" value="Ribonuclease H-like"/>
    <property type="match status" value="1"/>
</dbReference>
<dbReference type="SUPFAM" id="SSF56672">
    <property type="entry name" value="DNA/RNA polymerases"/>
    <property type="match status" value="1"/>
</dbReference>
<dbReference type="AlphaFoldDB" id="A0AAV5KGK9"/>
<dbReference type="InterPro" id="IPR012337">
    <property type="entry name" value="RNaseH-like_sf"/>
</dbReference>
<dbReference type="Proteomes" id="UP001054252">
    <property type="component" value="Unassembled WGS sequence"/>
</dbReference>
<dbReference type="Pfam" id="PF00665">
    <property type="entry name" value="rve"/>
    <property type="match status" value="1"/>
</dbReference>
<evidence type="ECO:0000259" key="2">
    <source>
        <dbReference type="PROSITE" id="PS50994"/>
    </source>
</evidence>
<dbReference type="Gene3D" id="3.30.70.270">
    <property type="match status" value="2"/>
</dbReference>
<evidence type="ECO:0000313" key="4">
    <source>
        <dbReference type="Proteomes" id="UP001054252"/>
    </source>
</evidence>
<dbReference type="InterPro" id="IPR000477">
    <property type="entry name" value="RT_dom"/>
</dbReference>
<feature type="compositionally biased region" description="Basic and acidic residues" evidence="1">
    <location>
        <begin position="1"/>
        <end position="18"/>
    </location>
</feature>
<dbReference type="Pfam" id="PF00078">
    <property type="entry name" value="RVT_1"/>
    <property type="match status" value="1"/>
</dbReference>
<feature type="domain" description="Integrase catalytic" evidence="2">
    <location>
        <begin position="600"/>
        <end position="740"/>
    </location>
</feature>
<sequence length="740" mass="84134">MGVELPDNKLKGEDRATPAEEVEEVQLDDNDPTKKTQMDTKLSFEEQAELIDFLKSNKDAFAWISTDMPSIPTSVAIGFVRRVDYCKWIANPVLIKKSNGKWRMCIDYTNLNEACLKDCHVLSSIDKLVEAALGNERLSPLDVYSRYHQVHMAPEDEVKISFYAGDEIYYYVMMPLGFKNAGATYQKMVTIVFRSQIGGNLEVYVDGIVVKSLKVVDHLTDLAETFNNLRTHRMRLNPTKYVFGVESGKFLRFIVSRRGIEINLEKIKVIKEMKPPRSIKAVQRLTGRVGALHKFISKSAKKCLPFFKILRFMAHKDEARKSKKFEWTSKCLTAFDELKSYLDSPPLLTKAKEGEILYLYLGISNAAISLVLVREVGKQQKLIYYANKVLQGVELCEHALKFNFEATNNMAKYEALLLGLRLAAELKVKSLQVYSDSQLIVNQVNSTCEVTDLTLVKYLAVVFKLKSQFERFQLTKKSRSKNEHANSLSKLASDSSSGLRSVFIEVLDEPSFQGLQVMEVSPYPETPSWIDPIKTYLRDGTVLVDKQEEMKLQRKASRYTLVDGVLYKRSYSFPLLHCLTPYEVEYASREMHEGVCGNHVGARTLAHKWGIDLLSPFIKGTGGVTHLVMAVDYFTKSVETRPLSSLTLRKIEDFVFSSIICRYGIPNQVVADNGRQFNFTSFKDFCSSYGIKLVFTSVYYPKANGMVESVNKAILEGIKLRLDQVKAKRADELNNVLWAY</sequence>
<dbReference type="PANTHER" id="PTHR48475:SF2">
    <property type="entry name" value="RIBONUCLEASE H"/>
    <property type="match status" value="1"/>
</dbReference>
<gene>
    <name evidence="3" type="ORF">SLEP1_g33376</name>
</gene>
<dbReference type="GO" id="GO:0004523">
    <property type="term" value="F:RNA-DNA hybrid ribonuclease activity"/>
    <property type="evidence" value="ECO:0007669"/>
    <property type="project" value="InterPro"/>
</dbReference>
<dbReference type="InterPro" id="IPR043502">
    <property type="entry name" value="DNA/RNA_pol_sf"/>
</dbReference>
<reference evidence="3 4" key="1">
    <citation type="journal article" date="2021" name="Commun. Biol.">
        <title>The genome of Shorea leprosula (Dipterocarpaceae) highlights the ecological relevance of drought in aseasonal tropical rainforests.</title>
        <authorList>
            <person name="Ng K.K.S."/>
            <person name="Kobayashi M.J."/>
            <person name="Fawcett J.A."/>
            <person name="Hatakeyama M."/>
            <person name="Paape T."/>
            <person name="Ng C.H."/>
            <person name="Ang C.C."/>
            <person name="Tnah L.H."/>
            <person name="Lee C.T."/>
            <person name="Nishiyama T."/>
            <person name="Sese J."/>
            <person name="O'Brien M.J."/>
            <person name="Copetti D."/>
            <person name="Mohd Noor M.I."/>
            <person name="Ong R.C."/>
            <person name="Putra M."/>
            <person name="Sireger I.Z."/>
            <person name="Indrioko S."/>
            <person name="Kosugi Y."/>
            <person name="Izuno A."/>
            <person name="Isagi Y."/>
            <person name="Lee S.L."/>
            <person name="Shimizu K.K."/>
        </authorList>
    </citation>
    <scope>NUCLEOTIDE SEQUENCE [LARGE SCALE GENOMIC DNA]</scope>
    <source>
        <strain evidence="3">214</strain>
    </source>
</reference>
<dbReference type="InterPro" id="IPR002156">
    <property type="entry name" value="RNaseH_domain"/>
</dbReference>
<keyword evidence="4" id="KW-1185">Reference proteome</keyword>
<dbReference type="GO" id="GO:0015074">
    <property type="term" value="P:DNA integration"/>
    <property type="evidence" value="ECO:0007669"/>
    <property type="project" value="InterPro"/>
</dbReference>
<name>A0AAV5KGK9_9ROSI</name>
<dbReference type="InterPro" id="IPR001584">
    <property type="entry name" value="Integrase_cat-core"/>
</dbReference>
<feature type="region of interest" description="Disordered" evidence="1">
    <location>
        <begin position="1"/>
        <end position="36"/>
    </location>
</feature>
<dbReference type="GO" id="GO:0003676">
    <property type="term" value="F:nucleic acid binding"/>
    <property type="evidence" value="ECO:0007669"/>
    <property type="project" value="InterPro"/>
</dbReference>
<comment type="caution">
    <text evidence="3">The sequence shown here is derived from an EMBL/GenBank/DDBJ whole genome shotgun (WGS) entry which is preliminary data.</text>
</comment>
<dbReference type="Pfam" id="PF13456">
    <property type="entry name" value="RVT_3"/>
    <property type="match status" value="1"/>
</dbReference>
<dbReference type="CDD" id="cd01647">
    <property type="entry name" value="RT_LTR"/>
    <property type="match status" value="1"/>
</dbReference>
<dbReference type="InterPro" id="IPR043128">
    <property type="entry name" value="Rev_trsase/Diguanyl_cyclase"/>
</dbReference>
<dbReference type="PROSITE" id="PS50994">
    <property type="entry name" value="INTEGRASE"/>
    <property type="match status" value="1"/>
</dbReference>
<protein>
    <recommendedName>
        <fullName evidence="2">Integrase catalytic domain-containing protein</fullName>
    </recommendedName>
</protein>